<feature type="transmembrane region" description="Helical" evidence="1">
    <location>
        <begin position="56"/>
        <end position="71"/>
    </location>
</feature>
<gene>
    <name evidence="2" type="ORF">Q763_11025</name>
</gene>
<dbReference type="AlphaFoldDB" id="A0A0A2LMV4"/>
<feature type="transmembrane region" description="Helical" evidence="1">
    <location>
        <begin position="258"/>
        <end position="277"/>
    </location>
</feature>
<evidence type="ECO:0000313" key="2">
    <source>
        <dbReference type="EMBL" id="KGO80538.1"/>
    </source>
</evidence>
<keyword evidence="3" id="KW-1185">Reference proteome</keyword>
<evidence type="ECO:0000313" key="3">
    <source>
        <dbReference type="Proteomes" id="UP000030129"/>
    </source>
</evidence>
<proteinExistence type="predicted"/>
<feature type="transmembrane region" description="Helical" evidence="1">
    <location>
        <begin position="595"/>
        <end position="613"/>
    </location>
</feature>
<dbReference type="PANTHER" id="PTHR16214">
    <property type="entry name" value="TRANSMEMBRANE PROTEIN 260"/>
    <property type="match status" value="1"/>
</dbReference>
<keyword evidence="1" id="KW-0472">Membrane</keyword>
<dbReference type="STRING" id="1406840.Q763_11025"/>
<name>A0A0A2LMV4_9FLAO</name>
<dbReference type="RefSeq" id="WP_035134114.1">
    <property type="nucleotide sequence ID" value="NZ_JRLV01000010.1"/>
</dbReference>
<feature type="transmembrane region" description="Helical" evidence="1">
    <location>
        <begin position="219"/>
        <end position="238"/>
    </location>
</feature>
<sequence length="1081" mass="124619">MHDHYFKRWNLILGWTSFAVALITYSLTVEPTVSFWDSGEYISTAAKLQVGHPPGAPLYQLIGSVFALFAFSKEKVALMVNMVSVFSAAFAILFMYWSVSLLLKNIVVKFGELTKGNTIMILGSSFIGCLCLTFSDSFWFNATEAEVYAMASLFISLLMWAGLRWGEEMHLPNGNRWLLLISLLVGLSFGVHFLALLTIPSIGLIYYFKNYKTVTTKNFILANIAIVGVLLFVFKFLMPYTMALFGKTEIFAVNTLRLPFNSGTIIMGLLVVSFFYYGLRYTKQKGLPLYNTAILCTLFMFIGFSSWLVLPVRSNAGVVINEVPPTDAAELLAYYNRENYGEQKVFYGPLYTETYAGLDPDNPFSDAKPNYERDYKTRKYVAVNNYKNAVHNTHKDHNGILPRMISEKHAANYMAYTAPPKFKINPQYDFSQDLGKYGIDINNISQDEAYTAMSEIKSQLTDVINEFKSAYNRGEIDYEGYDRFLKTYKSYLIVEKPTLMQNMQFMAEYQFGYMFWRYLMWNFAGKQNDVQGEGDHLNGNWLSGFKAIDEARLGAQSHLTSDMLNNKGRNIYFFIPFILGLIGFIFHARKDTKSFYTLLVLFVFMSLAIKVFLNEKPFEVRERDYVMVGAFYVFAIWIAMGVYALYNSIQKHINQKVAVPVILGATLLAAPTLMAFENWDDHNRSGRDTALVMAKTYLDSCDPNAILFTIGDNDTFPLWYAQEIENFRTDIKVACSTYLPADWYIDQLKQKTYEAEGAPVSMNHSQYVDGTRDFILYVPRTEERLDIDDFMDFVLMDDERAKVELNNGHWANYYPSNKIRIPVDKEAVIKNKVVSPDLYDSIVPYIEIDLPKEAIFKHQLVMLDIIRNNNWERPIYFTGGSPKAEDYLWLKDYLQLDGMTYKLVPIKTEVPKDSPIDIGHIDSQKMYDTVMRWNWGSSNKKIYLDPETRRNSITYRKNLARLSDTLIQEGKTEMAKTIIDLAVTKLPTQDYGYHFMSEPFAEGYYKVGETEKARELAALLIKKYQENIAFFNSVNSPGDIGGYYRLLQMIKKQGDNEFYDKQLPEFDRYYKMMERFMEDNS</sequence>
<feature type="transmembrane region" description="Helical" evidence="1">
    <location>
        <begin position="571"/>
        <end position="588"/>
    </location>
</feature>
<accession>A0A0A2LMV4</accession>
<evidence type="ECO:0008006" key="4">
    <source>
        <dbReference type="Google" id="ProtNLM"/>
    </source>
</evidence>
<dbReference type="InterPro" id="IPR021280">
    <property type="entry name" value="TMEM260-like"/>
</dbReference>
<feature type="transmembrane region" description="Helical" evidence="1">
    <location>
        <begin position="78"/>
        <end position="99"/>
    </location>
</feature>
<comment type="caution">
    <text evidence="2">The sequence shown here is derived from an EMBL/GenBank/DDBJ whole genome shotgun (WGS) entry which is preliminary data.</text>
</comment>
<reference evidence="2 3" key="1">
    <citation type="submission" date="2013-09" db="EMBL/GenBank/DDBJ databases">
        <authorList>
            <person name="Zeng Z."/>
            <person name="Chen C."/>
        </authorList>
    </citation>
    <scope>NUCLEOTIDE SEQUENCE [LARGE SCALE GENOMIC DNA]</scope>
    <source>
        <strain evidence="2 3">F44-8</strain>
    </source>
</reference>
<feature type="transmembrane region" description="Helical" evidence="1">
    <location>
        <begin position="12"/>
        <end position="36"/>
    </location>
</feature>
<feature type="transmembrane region" description="Helical" evidence="1">
    <location>
        <begin position="147"/>
        <end position="165"/>
    </location>
</feature>
<dbReference type="InterPro" id="IPR052724">
    <property type="entry name" value="GT117_domain-containing"/>
</dbReference>
<dbReference type="Pfam" id="PF11028">
    <property type="entry name" value="TMEM260-like"/>
    <property type="match status" value="1"/>
</dbReference>
<keyword evidence="1" id="KW-0812">Transmembrane</keyword>
<protein>
    <recommendedName>
        <fullName evidence="4">Glycosyltransferase</fullName>
    </recommendedName>
</protein>
<feature type="transmembrane region" description="Helical" evidence="1">
    <location>
        <begin position="625"/>
        <end position="645"/>
    </location>
</feature>
<feature type="transmembrane region" description="Helical" evidence="1">
    <location>
        <begin position="119"/>
        <end position="140"/>
    </location>
</feature>
<feature type="transmembrane region" description="Helical" evidence="1">
    <location>
        <begin position="177"/>
        <end position="207"/>
    </location>
</feature>
<feature type="transmembrane region" description="Helical" evidence="1">
    <location>
        <begin position="289"/>
        <end position="310"/>
    </location>
</feature>
<dbReference type="Proteomes" id="UP000030129">
    <property type="component" value="Unassembled WGS sequence"/>
</dbReference>
<dbReference type="EMBL" id="JRLV01000010">
    <property type="protein sequence ID" value="KGO80538.1"/>
    <property type="molecule type" value="Genomic_DNA"/>
</dbReference>
<dbReference type="eggNOG" id="COG0477">
    <property type="taxonomic scope" value="Bacteria"/>
</dbReference>
<keyword evidence="1" id="KW-1133">Transmembrane helix</keyword>
<feature type="transmembrane region" description="Helical" evidence="1">
    <location>
        <begin position="657"/>
        <end position="676"/>
    </location>
</feature>
<dbReference type="PANTHER" id="PTHR16214:SF3">
    <property type="entry name" value="TRANSMEMBRANE PROTEIN 260"/>
    <property type="match status" value="1"/>
</dbReference>
<organism evidence="2 3">
    <name type="scientific">Flavobacterium beibuense F44-8</name>
    <dbReference type="NCBI Taxonomy" id="1406840"/>
    <lineage>
        <taxon>Bacteria</taxon>
        <taxon>Pseudomonadati</taxon>
        <taxon>Bacteroidota</taxon>
        <taxon>Flavobacteriia</taxon>
        <taxon>Flavobacteriales</taxon>
        <taxon>Flavobacteriaceae</taxon>
        <taxon>Flavobacterium</taxon>
    </lineage>
</organism>
<evidence type="ECO:0000256" key="1">
    <source>
        <dbReference type="SAM" id="Phobius"/>
    </source>
</evidence>